<dbReference type="GO" id="GO:1904680">
    <property type="term" value="F:peptide transmembrane transporter activity"/>
    <property type="evidence" value="ECO:0007669"/>
    <property type="project" value="TreeGrafter"/>
</dbReference>
<dbReference type="InterPro" id="IPR030678">
    <property type="entry name" value="Peptide/Ni-bd"/>
</dbReference>
<protein>
    <submittedName>
        <fullName evidence="7">Family 5 extracellular solute-binding protein</fullName>
    </submittedName>
</protein>
<evidence type="ECO:0000256" key="3">
    <source>
        <dbReference type="ARBA" id="ARBA00022448"/>
    </source>
</evidence>
<dbReference type="InterPro" id="IPR023765">
    <property type="entry name" value="SBP_5_CS"/>
</dbReference>
<evidence type="ECO:0000256" key="5">
    <source>
        <dbReference type="SAM" id="SignalP"/>
    </source>
</evidence>
<name>A0A6I8MD24_9FUSO</name>
<dbReference type="GO" id="GO:0015833">
    <property type="term" value="P:peptide transport"/>
    <property type="evidence" value="ECO:0007669"/>
    <property type="project" value="TreeGrafter"/>
</dbReference>
<feature type="chain" id="PRO_5026274217" evidence="5">
    <location>
        <begin position="20"/>
        <end position="532"/>
    </location>
</feature>
<dbReference type="SUPFAM" id="SSF53850">
    <property type="entry name" value="Periplasmic binding protein-like II"/>
    <property type="match status" value="1"/>
</dbReference>
<dbReference type="CDD" id="cd08504">
    <property type="entry name" value="PBP2_OppA"/>
    <property type="match status" value="1"/>
</dbReference>
<evidence type="ECO:0000256" key="4">
    <source>
        <dbReference type="ARBA" id="ARBA00022729"/>
    </source>
</evidence>
<evidence type="ECO:0000313" key="8">
    <source>
        <dbReference type="Proteomes" id="UP000419017"/>
    </source>
</evidence>
<keyword evidence="4 5" id="KW-0732">Signal</keyword>
<dbReference type="FunFam" id="3.10.105.10:FF:000001">
    <property type="entry name" value="Oligopeptide ABC transporter, oligopeptide-binding protein"/>
    <property type="match status" value="1"/>
</dbReference>
<dbReference type="InterPro" id="IPR000914">
    <property type="entry name" value="SBP_5_dom"/>
</dbReference>
<gene>
    <name evidence="7" type="ORF">OMES3154_00270</name>
</gene>
<sequence>MIKKILSIVIFSFALISCGGSNEVIPLTINVGSEGRTLDPQLATDSTTTVVNTFLQEGLTRLDVNSKKIVPGLAKSWDLSKDGLVWTFYLRDNIKWSNGDEITANDFKYAWLRALNPDTASEYAYMLFPIKNAKEYNAKKVKEDEIGIKVINDKTLEVTLNSVTPYFTSLTSFLTYLPVNEKFIKKVGSEFSLEADKILYSGPYKMVDWVHNAEMKLEKNENYYDKDIISDHKVVLKFIADSTAALNIFKNDELDVVALSSEQYEKFKDDKRLHLVEDATIWYLGFNHMNSSVLKNRKIRKAILQAIDKEKLVEIATNGISKDIYNITPTGVGIEGFKTNDFALEVGETFSRFNKEEAKKLLKEGMRELNIDKMPTLSLIVNDGGVNKKFGEIIQEDLRKNLSIDINVELVTFKERLARTNAGDFDIVLRGWNADYKDPLTFLDLFVTNGGNNSGKYSNKEYDESIRIAQTEKDPKKRFEALKKAEKIAGEDVIVAILHQPKKLYLVNPRVSNYAFYGIGVKFDFTRAKVKE</sequence>
<evidence type="ECO:0000256" key="2">
    <source>
        <dbReference type="ARBA" id="ARBA00005695"/>
    </source>
</evidence>
<dbReference type="Pfam" id="PF00496">
    <property type="entry name" value="SBP_bac_5"/>
    <property type="match status" value="1"/>
</dbReference>
<dbReference type="GO" id="GO:0030288">
    <property type="term" value="C:outer membrane-bounded periplasmic space"/>
    <property type="evidence" value="ECO:0007669"/>
    <property type="project" value="UniProtKB-ARBA"/>
</dbReference>
<dbReference type="PIRSF" id="PIRSF002741">
    <property type="entry name" value="MppA"/>
    <property type="match status" value="1"/>
</dbReference>
<dbReference type="RefSeq" id="WP_156683034.1">
    <property type="nucleotide sequence ID" value="NZ_CABWIB010000001.1"/>
</dbReference>
<dbReference type="Gene3D" id="3.10.105.10">
    <property type="entry name" value="Dipeptide-binding Protein, Domain 3"/>
    <property type="match status" value="1"/>
</dbReference>
<dbReference type="PROSITE" id="PS01040">
    <property type="entry name" value="SBP_BACTERIAL_5"/>
    <property type="match status" value="1"/>
</dbReference>
<comment type="similarity">
    <text evidence="2">Belongs to the bacterial solute-binding protein 5 family.</text>
</comment>
<feature type="signal peptide" evidence="5">
    <location>
        <begin position="1"/>
        <end position="19"/>
    </location>
</feature>
<dbReference type="InterPro" id="IPR039424">
    <property type="entry name" value="SBP_5"/>
</dbReference>
<evidence type="ECO:0000313" key="7">
    <source>
        <dbReference type="EMBL" id="VWL84998.1"/>
    </source>
</evidence>
<dbReference type="Proteomes" id="UP000419017">
    <property type="component" value="Unassembled WGS sequence"/>
</dbReference>
<dbReference type="Gene3D" id="3.90.76.10">
    <property type="entry name" value="Dipeptide-binding Protein, Domain 1"/>
    <property type="match status" value="1"/>
</dbReference>
<evidence type="ECO:0000259" key="6">
    <source>
        <dbReference type="Pfam" id="PF00496"/>
    </source>
</evidence>
<dbReference type="GO" id="GO:0043190">
    <property type="term" value="C:ATP-binding cassette (ABC) transporter complex"/>
    <property type="evidence" value="ECO:0007669"/>
    <property type="project" value="InterPro"/>
</dbReference>
<dbReference type="FunFam" id="3.90.76.10:FF:000001">
    <property type="entry name" value="Oligopeptide ABC transporter substrate-binding protein"/>
    <property type="match status" value="1"/>
</dbReference>
<comment type="subcellular location">
    <subcellularLocation>
        <location evidence="1">Cell envelope</location>
    </subcellularLocation>
</comment>
<accession>A0A6I8MD24</accession>
<dbReference type="PROSITE" id="PS51257">
    <property type="entry name" value="PROKAR_LIPOPROTEIN"/>
    <property type="match status" value="1"/>
</dbReference>
<proteinExistence type="inferred from homology"/>
<feature type="domain" description="Solute-binding protein family 5" evidence="6">
    <location>
        <begin position="68"/>
        <end position="453"/>
    </location>
</feature>
<evidence type="ECO:0000256" key="1">
    <source>
        <dbReference type="ARBA" id="ARBA00004196"/>
    </source>
</evidence>
<dbReference type="AlphaFoldDB" id="A0A6I8MD24"/>
<dbReference type="PANTHER" id="PTHR30290:SF10">
    <property type="entry name" value="PERIPLASMIC OLIGOPEPTIDE-BINDING PROTEIN-RELATED"/>
    <property type="match status" value="1"/>
</dbReference>
<keyword evidence="3" id="KW-0813">Transport</keyword>
<keyword evidence="8" id="KW-1185">Reference proteome</keyword>
<dbReference type="Gene3D" id="3.40.190.10">
    <property type="entry name" value="Periplasmic binding protein-like II"/>
    <property type="match status" value="1"/>
</dbReference>
<organism evidence="7 8">
    <name type="scientific">Oceanivirga miroungae</name>
    <dbReference type="NCBI Taxonomy" id="1130046"/>
    <lineage>
        <taxon>Bacteria</taxon>
        <taxon>Fusobacteriati</taxon>
        <taxon>Fusobacteriota</taxon>
        <taxon>Fusobacteriia</taxon>
        <taxon>Fusobacteriales</taxon>
        <taxon>Leptotrichiaceae</taxon>
        <taxon>Oceanivirga</taxon>
    </lineage>
</organism>
<dbReference type="PANTHER" id="PTHR30290">
    <property type="entry name" value="PERIPLASMIC BINDING COMPONENT OF ABC TRANSPORTER"/>
    <property type="match status" value="1"/>
</dbReference>
<dbReference type="EMBL" id="CABWIB010000001">
    <property type="protein sequence ID" value="VWL84998.1"/>
    <property type="molecule type" value="Genomic_DNA"/>
</dbReference>
<reference evidence="7 8" key="1">
    <citation type="submission" date="2019-10" db="EMBL/GenBank/DDBJ databases">
        <authorList>
            <person name="Blom J."/>
        </authorList>
    </citation>
    <scope>NUCLEOTIDE SEQUENCE [LARGE SCALE GENOMIC DNA]</scope>
    <source>
        <strain evidence="7 8">ES3154-GLU</strain>
    </source>
</reference>